<sequence length="86" mass="9340">MQEGLDDLASRARAVAEKAIAAKDGKSTSFDALHQAMMAYRAAAVGYMAHPSVGDYVRKDALRYEGPTREAVEKIAALIDDLNDLR</sequence>
<dbReference type="EMBL" id="JAIGNO010000008">
    <property type="protein sequence ID" value="MBX7483326.1"/>
    <property type="molecule type" value="Genomic_DNA"/>
</dbReference>
<evidence type="ECO:0000313" key="1">
    <source>
        <dbReference type="EMBL" id="MBX7483326.1"/>
    </source>
</evidence>
<organism evidence="1 2">
    <name type="scientific">Qipengyuania qiaonensis</name>
    <dbReference type="NCBI Taxonomy" id="2867240"/>
    <lineage>
        <taxon>Bacteria</taxon>
        <taxon>Pseudomonadati</taxon>
        <taxon>Pseudomonadota</taxon>
        <taxon>Alphaproteobacteria</taxon>
        <taxon>Sphingomonadales</taxon>
        <taxon>Erythrobacteraceae</taxon>
        <taxon>Qipengyuania</taxon>
    </lineage>
</organism>
<name>A0ABS7J7M8_9SPHN</name>
<evidence type="ECO:0000313" key="2">
    <source>
        <dbReference type="Proteomes" id="UP000755104"/>
    </source>
</evidence>
<keyword evidence="2" id="KW-1185">Reference proteome</keyword>
<proteinExistence type="predicted"/>
<reference evidence="1 2" key="1">
    <citation type="submission" date="2021-08" db="EMBL/GenBank/DDBJ databases">
        <title>Comparative Genomics Analysis of the Genus Qipengyuania Reveals Extensive Genetic Diversity and Metabolic Versatility, Including the Description of Fifteen Novel Species.</title>
        <authorList>
            <person name="Liu Y."/>
        </authorList>
    </citation>
    <scope>NUCLEOTIDE SEQUENCE [LARGE SCALE GENOMIC DNA]</scope>
    <source>
        <strain evidence="1 2">6D47A</strain>
    </source>
</reference>
<protein>
    <submittedName>
        <fullName evidence="1">Uncharacterized protein</fullName>
    </submittedName>
</protein>
<comment type="caution">
    <text evidence="1">The sequence shown here is derived from an EMBL/GenBank/DDBJ whole genome shotgun (WGS) entry which is preliminary data.</text>
</comment>
<dbReference type="RefSeq" id="WP_221558911.1">
    <property type="nucleotide sequence ID" value="NZ_JAIGNO010000008.1"/>
</dbReference>
<dbReference type="Proteomes" id="UP000755104">
    <property type="component" value="Unassembled WGS sequence"/>
</dbReference>
<accession>A0ABS7J7M8</accession>
<gene>
    <name evidence="1" type="ORF">K3174_12365</name>
</gene>